<dbReference type="Gene3D" id="1.10.10.60">
    <property type="entry name" value="Homeodomain-like"/>
    <property type="match status" value="1"/>
</dbReference>
<comment type="subcellular location">
    <subcellularLocation>
        <location evidence="1 2">Nucleus</location>
    </subcellularLocation>
</comment>
<dbReference type="PROSITE" id="PS50071">
    <property type="entry name" value="HOMEOBOX_2"/>
    <property type="match status" value="1"/>
</dbReference>
<accession>A0A4U7B178</accession>
<keyword evidence="1 2" id="KW-0238">DNA-binding</keyword>
<feature type="DNA-binding region" description="Homeobox" evidence="1">
    <location>
        <begin position="155"/>
        <end position="198"/>
    </location>
</feature>
<dbReference type="AlphaFoldDB" id="A0A4U7B178"/>
<sequence>MSTERGYELSERDMQRSASRHRDDLDNAILDMVQLTKASLPQHLVHSLQPVAGNVPQLDLSRDFTVPDYTFDKASVLFLASIYQANARFASRFLRVDSLLSKSESASALTRNAIREFLNETTSDLLIDLDIFQPQTLSVGDWNLEFDIWEDRLLREFAEICPTPNTFEELMLADALDMPDEAILYWFEHYRQKRRRLLAAENAGAEIMKPRPELKTQKEISAHMQTLKGKYCFRHALRKVTLKKKASWPEVMHDLV</sequence>
<dbReference type="InterPro" id="IPR001356">
    <property type="entry name" value="HD"/>
</dbReference>
<evidence type="ECO:0000259" key="4">
    <source>
        <dbReference type="PROSITE" id="PS50071"/>
    </source>
</evidence>
<dbReference type="Pfam" id="PF00046">
    <property type="entry name" value="Homeodomain"/>
    <property type="match status" value="1"/>
</dbReference>
<keyword evidence="1 2" id="KW-0539">Nucleus</keyword>
<dbReference type="GO" id="GO:0005634">
    <property type="term" value="C:nucleus"/>
    <property type="evidence" value="ECO:0007669"/>
    <property type="project" value="UniProtKB-SubCell"/>
</dbReference>
<evidence type="ECO:0000313" key="5">
    <source>
        <dbReference type="EMBL" id="TKX23101.1"/>
    </source>
</evidence>
<protein>
    <submittedName>
        <fullName evidence="5">Homeobox domain-containing protein 3</fullName>
    </submittedName>
</protein>
<proteinExistence type="predicted"/>
<gene>
    <name evidence="5" type="ORF">C1H76_4649</name>
</gene>
<organism evidence="5 6">
    <name type="scientific">Elsinoe australis</name>
    <dbReference type="NCBI Taxonomy" id="40998"/>
    <lineage>
        <taxon>Eukaryota</taxon>
        <taxon>Fungi</taxon>
        <taxon>Dikarya</taxon>
        <taxon>Ascomycota</taxon>
        <taxon>Pezizomycotina</taxon>
        <taxon>Dothideomycetes</taxon>
        <taxon>Dothideomycetidae</taxon>
        <taxon>Myriangiales</taxon>
        <taxon>Elsinoaceae</taxon>
        <taxon>Elsinoe</taxon>
    </lineage>
</organism>
<dbReference type="InterPro" id="IPR009057">
    <property type="entry name" value="Homeodomain-like_sf"/>
</dbReference>
<dbReference type="EMBL" id="PTQR01000057">
    <property type="protein sequence ID" value="TKX23101.1"/>
    <property type="molecule type" value="Genomic_DNA"/>
</dbReference>
<feature type="region of interest" description="Disordered" evidence="3">
    <location>
        <begin position="1"/>
        <end position="21"/>
    </location>
</feature>
<keyword evidence="1 2" id="KW-0371">Homeobox</keyword>
<comment type="caution">
    <text evidence="5">The sequence shown here is derived from an EMBL/GenBank/DDBJ whole genome shotgun (WGS) entry which is preliminary data.</text>
</comment>
<dbReference type="SUPFAM" id="SSF46689">
    <property type="entry name" value="Homeodomain-like"/>
    <property type="match status" value="1"/>
</dbReference>
<evidence type="ECO:0000256" key="2">
    <source>
        <dbReference type="RuleBase" id="RU000682"/>
    </source>
</evidence>
<evidence type="ECO:0000313" key="6">
    <source>
        <dbReference type="Proteomes" id="UP000308133"/>
    </source>
</evidence>
<evidence type="ECO:0000256" key="3">
    <source>
        <dbReference type="SAM" id="MobiDB-lite"/>
    </source>
</evidence>
<feature type="domain" description="Homeobox" evidence="4">
    <location>
        <begin position="153"/>
        <end position="197"/>
    </location>
</feature>
<reference evidence="5 6" key="1">
    <citation type="submission" date="2018-02" db="EMBL/GenBank/DDBJ databases">
        <title>Draft genome sequences of Elsinoe sp., causing black scab on jojoba.</title>
        <authorList>
            <person name="Stodart B."/>
            <person name="Jeffress S."/>
            <person name="Ash G."/>
            <person name="Arun Chinnappa K."/>
        </authorList>
    </citation>
    <scope>NUCLEOTIDE SEQUENCE [LARGE SCALE GENOMIC DNA]</scope>
    <source>
        <strain evidence="5 6">Hillstone_2</strain>
    </source>
</reference>
<name>A0A4U7B178_9PEZI</name>
<evidence type="ECO:0000256" key="1">
    <source>
        <dbReference type="PROSITE-ProRule" id="PRU00108"/>
    </source>
</evidence>
<dbReference type="GO" id="GO:0003677">
    <property type="term" value="F:DNA binding"/>
    <property type="evidence" value="ECO:0007669"/>
    <property type="project" value="UniProtKB-UniRule"/>
</dbReference>
<dbReference type="Proteomes" id="UP000308133">
    <property type="component" value="Unassembled WGS sequence"/>
</dbReference>